<dbReference type="EMBL" id="FCOX02000015">
    <property type="protein sequence ID" value="SAK74858.1"/>
    <property type="molecule type" value="Genomic_DNA"/>
</dbReference>
<name>A0A158BXN3_9BURK</name>
<reference evidence="1" key="1">
    <citation type="submission" date="2016-01" db="EMBL/GenBank/DDBJ databases">
        <authorList>
            <person name="Peeters C."/>
        </authorList>
    </citation>
    <scope>NUCLEOTIDE SEQUENCE</scope>
    <source>
        <strain evidence="1">LMG 29321</strain>
    </source>
</reference>
<protein>
    <submittedName>
        <fullName evidence="1">Phasin</fullName>
    </submittedName>
</protein>
<dbReference type="RefSeq" id="WP_062605802.1">
    <property type="nucleotide sequence ID" value="NZ_FCOX02000015.1"/>
</dbReference>
<dbReference type="Proteomes" id="UP000071859">
    <property type="component" value="Unassembled WGS sequence"/>
</dbReference>
<dbReference type="OrthoDB" id="8964077at2"/>
<organism evidence="1 2">
    <name type="scientific">Caballeronia calidae</name>
    <dbReference type="NCBI Taxonomy" id="1777139"/>
    <lineage>
        <taxon>Bacteria</taxon>
        <taxon>Pseudomonadati</taxon>
        <taxon>Pseudomonadota</taxon>
        <taxon>Betaproteobacteria</taxon>
        <taxon>Burkholderiales</taxon>
        <taxon>Burkholderiaceae</taxon>
        <taxon>Caballeronia</taxon>
    </lineage>
</organism>
<gene>
    <name evidence="1" type="ORF">AWB78_03232</name>
</gene>
<accession>A0A158BXN3</accession>
<evidence type="ECO:0000313" key="2">
    <source>
        <dbReference type="Proteomes" id="UP000071859"/>
    </source>
</evidence>
<proteinExistence type="predicted"/>
<keyword evidence="2" id="KW-1185">Reference proteome</keyword>
<dbReference type="AlphaFoldDB" id="A0A158BXN3"/>
<sequence>METTRPKSLIADYLGFVTQLRLPRIDVNAMLESRRKDIEALAAANTTALAGLQSLGQKQAEIVNARITRVQSMIARQKDQEESKVQANARTALSDVRELVDTAYRAHGDSIAVISKRVAENVEEWKALLQPKK</sequence>
<comment type="caution">
    <text evidence="1">The sequence shown here is derived from an EMBL/GenBank/DDBJ whole genome shotgun (WGS) entry which is preliminary data.</text>
</comment>
<evidence type="ECO:0000313" key="1">
    <source>
        <dbReference type="EMBL" id="SAK74858.1"/>
    </source>
</evidence>